<dbReference type="PANTHER" id="PTHR43288:SF1">
    <property type="entry name" value="GLYCYL-RADICAL ENZYME ACTIVATING ENZYME MJ0021-RELATED"/>
    <property type="match status" value="1"/>
</dbReference>
<dbReference type="STRING" id="439292.Bsel_3098"/>
<dbReference type="PANTHER" id="PTHR43288">
    <property type="entry name" value="BIOTIN SYNTHASE-RELATED PROTEIN, RADICAL SAM SUPERFAMILY"/>
    <property type="match status" value="1"/>
</dbReference>
<dbReference type="InterPro" id="IPR007197">
    <property type="entry name" value="rSAM"/>
</dbReference>
<dbReference type="HOGENOM" id="CLU_620840_0_0_9"/>
<dbReference type="Proteomes" id="UP000000271">
    <property type="component" value="Chromosome"/>
</dbReference>
<name>D6Y0L2_BACIE</name>
<keyword evidence="1" id="KW-0949">S-adenosyl-L-methionine</keyword>
<evidence type="ECO:0000259" key="5">
    <source>
        <dbReference type="PROSITE" id="PS51918"/>
    </source>
</evidence>
<evidence type="ECO:0000256" key="4">
    <source>
        <dbReference type="ARBA" id="ARBA00023014"/>
    </source>
</evidence>
<organism evidence="6 7">
    <name type="scientific">Bacillus selenitireducens (strain ATCC 700615 / DSM 15326 / MLS10)</name>
    <dbReference type="NCBI Taxonomy" id="439292"/>
    <lineage>
        <taxon>Bacteria</taxon>
        <taxon>Bacillati</taxon>
        <taxon>Bacillota</taxon>
        <taxon>Bacilli</taxon>
        <taxon>Bacillales</taxon>
        <taxon>Bacillaceae</taxon>
        <taxon>Salisediminibacterium</taxon>
    </lineage>
</organism>
<reference evidence="6" key="1">
    <citation type="submission" date="2009-10" db="EMBL/GenBank/DDBJ databases">
        <title>Complete sequence of Bacillus selenitireducens MLS10.</title>
        <authorList>
            <consortium name="US DOE Joint Genome Institute"/>
            <person name="Lucas S."/>
            <person name="Copeland A."/>
            <person name="Lapidus A."/>
            <person name="Glavina del Rio T."/>
            <person name="Dalin E."/>
            <person name="Tice H."/>
            <person name="Bruce D."/>
            <person name="Goodwin L."/>
            <person name="Pitluck S."/>
            <person name="Sims D."/>
            <person name="Brettin T."/>
            <person name="Detter J.C."/>
            <person name="Han C."/>
            <person name="Larimer F."/>
            <person name="Land M."/>
            <person name="Hauser L."/>
            <person name="Kyrpides N."/>
            <person name="Ovchinnikova G."/>
            <person name="Stolz J."/>
        </authorList>
    </citation>
    <scope>NUCLEOTIDE SEQUENCE [LARGE SCALE GENOMIC DNA]</scope>
    <source>
        <strain evidence="6">MLS10</strain>
    </source>
</reference>
<dbReference type="AlphaFoldDB" id="D6Y0L2"/>
<accession>D6Y0L2</accession>
<keyword evidence="4" id="KW-0411">Iron-sulfur</keyword>
<dbReference type="SFLD" id="SFLDS00029">
    <property type="entry name" value="Radical_SAM"/>
    <property type="match status" value="1"/>
</dbReference>
<evidence type="ECO:0000313" key="7">
    <source>
        <dbReference type="Proteomes" id="UP000000271"/>
    </source>
</evidence>
<dbReference type="EMBL" id="CP001791">
    <property type="protein sequence ID" value="ADI00580.1"/>
    <property type="molecule type" value="Genomic_DNA"/>
</dbReference>
<keyword evidence="2" id="KW-0479">Metal-binding</keyword>
<dbReference type="RefSeq" id="WP_013173984.1">
    <property type="nucleotide sequence ID" value="NC_014219.1"/>
</dbReference>
<dbReference type="OrthoDB" id="6457556at2"/>
<dbReference type="eggNOG" id="COG2108">
    <property type="taxonomic scope" value="Bacteria"/>
</dbReference>
<evidence type="ECO:0000256" key="1">
    <source>
        <dbReference type="ARBA" id="ARBA00022691"/>
    </source>
</evidence>
<dbReference type="CDD" id="cd01335">
    <property type="entry name" value="Radical_SAM"/>
    <property type="match status" value="1"/>
</dbReference>
<dbReference type="GO" id="GO:0003824">
    <property type="term" value="F:catalytic activity"/>
    <property type="evidence" value="ECO:0007669"/>
    <property type="project" value="InterPro"/>
</dbReference>
<gene>
    <name evidence="6" type="ordered locus">Bsel_3098</name>
</gene>
<proteinExistence type="predicted"/>
<dbReference type="Pfam" id="PF04055">
    <property type="entry name" value="Radical_SAM"/>
    <property type="match status" value="1"/>
</dbReference>
<keyword evidence="7" id="KW-1185">Reference proteome</keyword>
<keyword evidence="3" id="KW-0408">Iron</keyword>
<dbReference type="KEGG" id="bse:Bsel_3098"/>
<evidence type="ECO:0000256" key="2">
    <source>
        <dbReference type="ARBA" id="ARBA00022723"/>
    </source>
</evidence>
<sequence>MKMMTEQDRRITNPVFRDYTERYEQIRRQTDQAIEALGIPFVTDSRSTEPKLSGAGAIVSRNQDKSHYLNWISPACVACQTGENSHTSFISFKCHKSCYFCFNHNQENFAEFQVRNNDPEMELKKELDRGKTFDHIALTGGEPLLHPRQTASFFRFVNAESPKTYTRLYTAGDLLTRSILSELYLADLDEIRFSVKQDETFEQHDALFSLMMLAKSYIPKVVVEMPVIPGTLDEMKDLLLKLDAIGVDGINLLEFCFPIQNPQPFIERGFKLKYPPFETYYNYWYAGGLAIEESQRICKELLMFADEQKLSMGVHYCSLENKHTGQLYQQNKAVTDDPVRSFSEDDYFLKSAKVFGEDREPVKALIQSQGGFFEEDEALGYLAFHVDLIDRVERELGVEIGVSSSVAEASPTGTVFREVAIVPVWEASI</sequence>
<dbReference type="Gene3D" id="3.20.20.70">
    <property type="entry name" value="Aldolase class I"/>
    <property type="match status" value="1"/>
</dbReference>
<dbReference type="InterPro" id="IPR058240">
    <property type="entry name" value="rSAM_sf"/>
</dbReference>
<dbReference type="GO" id="GO:0051536">
    <property type="term" value="F:iron-sulfur cluster binding"/>
    <property type="evidence" value="ECO:0007669"/>
    <property type="project" value="UniProtKB-KW"/>
</dbReference>
<evidence type="ECO:0000313" key="6">
    <source>
        <dbReference type="EMBL" id="ADI00580.1"/>
    </source>
</evidence>
<protein>
    <submittedName>
        <fullName evidence="6">Radical SAM domain protein</fullName>
    </submittedName>
</protein>
<dbReference type="GO" id="GO:0046872">
    <property type="term" value="F:metal ion binding"/>
    <property type="evidence" value="ECO:0007669"/>
    <property type="project" value="UniProtKB-KW"/>
</dbReference>
<dbReference type="PROSITE" id="PS51918">
    <property type="entry name" value="RADICAL_SAM"/>
    <property type="match status" value="1"/>
</dbReference>
<dbReference type="SUPFAM" id="SSF102114">
    <property type="entry name" value="Radical SAM enzymes"/>
    <property type="match status" value="1"/>
</dbReference>
<evidence type="ECO:0000256" key="3">
    <source>
        <dbReference type="ARBA" id="ARBA00023004"/>
    </source>
</evidence>
<dbReference type="InterPro" id="IPR013785">
    <property type="entry name" value="Aldolase_TIM"/>
</dbReference>
<feature type="domain" description="Radical SAM core" evidence="5">
    <location>
        <begin position="80"/>
        <end position="296"/>
    </location>
</feature>